<evidence type="ECO:0000256" key="1">
    <source>
        <dbReference type="ARBA" id="ARBA00004141"/>
    </source>
</evidence>
<evidence type="ECO:0000256" key="11">
    <source>
        <dbReference type="SAM" id="SignalP"/>
    </source>
</evidence>
<dbReference type="GO" id="GO:0035567">
    <property type="term" value="P:non-canonical Wnt signaling pathway"/>
    <property type="evidence" value="ECO:0007669"/>
    <property type="project" value="TreeGrafter"/>
</dbReference>
<evidence type="ECO:0000256" key="9">
    <source>
        <dbReference type="PROSITE-ProRule" id="PRU00090"/>
    </source>
</evidence>
<dbReference type="Proteomes" id="UP000035681">
    <property type="component" value="Unplaced"/>
</dbReference>
<dbReference type="Pfam" id="PF01392">
    <property type="entry name" value="Fz"/>
    <property type="match status" value="1"/>
</dbReference>
<dbReference type="GO" id="GO:0005886">
    <property type="term" value="C:plasma membrane"/>
    <property type="evidence" value="ECO:0007669"/>
    <property type="project" value="TreeGrafter"/>
</dbReference>
<dbReference type="InterPro" id="IPR015526">
    <property type="entry name" value="Frizzled/SFRP"/>
</dbReference>
<dbReference type="PROSITE" id="PS50261">
    <property type="entry name" value="G_PROTEIN_RECEP_F2_4"/>
    <property type="match status" value="1"/>
</dbReference>
<feature type="transmembrane region" description="Helical" evidence="10">
    <location>
        <begin position="398"/>
        <end position="416"/>
    </location>
</feature>
<feature type="domain" description="G-protein coupled receptors family 2 profile 2" evidence="13">
    <location>
        <begin position="216"/>
        <end position="495"/>
    </location>
</feature>
<evidence type="ECO:0000256" key="10">
    <source>
        <dbReference type="SAM" id="Phobius"/>
    </source>
</evidence>
<dbReference type="STRING" id="6248.A0A0K0DW05"/>
<dbReference type="SMART" id="SM00063">
    <property type="entry name" value="FRI"/>
    <property type="match status" value="1"/>
</dbReference>
<comment type="subcellular location">
    <subcellularLocation>
        <location evidence="1">Membrane</location>
        <topology evidence="1">Multi-pass membrane protein</topology>
    </subcellularLocation>
</comment>
<evidence type="ECO:0000313" key="15">
    <source>
        <dbReference type="WBParaSite" id="SSTP_0000142100.1"/>
    </source>
</evidence>
<feature type="transmembrane region" description="Helical" evidence="10">
    <location>
        <begin position="437"/>
        <end position="456"/>
    </location>
</feature>
<keyword evidence="4 10" id="KW-0812">Transmembrane</keyword>
<dbReference type="Gene3D" id="1.10.2000.10">
    <property type="entry name" value="Frizzled cysteine-rich domain"/>
    <property type="match status" value="1"/>
</dbReference>
<accession>A0A0K0DW05</accession>
<dbReference type="InterPro" id="IPR020067">
    <property type="entry name" value="Frizzled_dom"/>
</dbReference>
<keyword evidence="11" id="KW-0732">Signal</keyword>
<keyword evidence="7 9" id="KW-1015">Disulfide bond</keyword>
<comment type="similarity">
    <text evidence="2">Belongs to the G-protein coupled receptor Fz/Smo family.</text>
</comment>
<dbReference type="WBParaSite" id="SSTP_0000142100.1">
    <property type="protein sequence ID" value="SSTP_0000142100.1"/>
    <property type="gene ID" value="SSTP_0000142100"/>
</dbReference>
<name>A0A0K0DW05_STRER</name>
<reference evidence="15" key="1">
    <citation type="submission" date="2015-08" db="UniProtKB">
        <authorList>
            <consortium name="WormBaseParasite"/>
        </authorList>
    </citation>
    <scope>IDENTIFICATION</scope>
</reference>
<protein>
    <submittedName>
        <fullName evidence="15 16">Frizzled-4</fullName>
    </submittedName>
</protein>
<keyword evidence="5 10" id="KW-1133">Transmembrane helix</keyword>
<dbReference type="InterPro" id="IPR000539">
    <property type="entry name" value="Frizzled/Smoothened_7TM"/>
</dbReference>
<feature type="domain" description="FZ" evidence="12">
    <location>
        <begin position="18"/>
        <end position="141"/>
    </location>
</feature>
<dbReference type="WBParaSite" id="TCONS_00008714.p1">
    <property type="protein sequence ID" value="TCONS_00008714.p1"/>
    <property type="gene ID" value="XLOC_006629"/>
</dbReference>
<evidence type="ECO:0000259" key="12">
    <source>
        <dbReference type="PROSITE" id="PS50038"/>
    </source>
</evidence>
<feature type="transmembrane region" description="Helical" evidence="10">
    <location>
        <begin position="251"/>
        <end position="269"/>
    </location>
</feature>
<evidence type="ECO:0000256" key="7">
    <source>
        <dbReference type="ARBA" id="ARBA00023157"/>
    </source>
</evidence>
<dbReference type="PANTHER" id="PTHR11309">
    <property type="entry name" value="FRIZZLED"/>
    <property type="match status" value="1"/>
</dbReference>
<feature type="disulfide bond" evidence="9">
    <location>
        <begin position="100"/>
        <end position="124"/>
    </location>
</feature>
<organism evidence="15">
    <name type="scientific">Strongyloides stercoralis</name>
    <name type="common">Threadworm</name>
    <dbReference type="NCBI Taxonomy" id="6248"/>
    <lineage>
        <taxon>Eukaryota</taxon>
        <taxon>Metazoa</taxon>
        <taxon>Ecdysozoa</taxon>
        <taxon>Nematoda</taxon>
        <taxon>Chromadorea</taxon>
        <taxon>Rhabditida</taxon>
        <taxon>Tylenchina</taxon>
        <taxon>Panagrolaimomorpha</taxon>
        <taxon>Strongyloidoidea</taxon>
        <taxon>Strongyloididae</taxon>
        <taxon>Strongyloides</taxon>
    </lineage>
</organism>
<feature type="transmembrane region" description="Helical" evidence="10">
    <location>
        <begin position="302"/>
        <end position="326"/>
    </location>
</feature>
<dbReference type="Pfam" id="PF01534">
    <property type="entry name" value="Frizzled"/>
    <property type="match status" value="1"/>
</dbReference>
<dbReference type="GO" id="GO:0042813">
    <property type="term" value="F:Wnt receptor activity"/>
    <property type="evidence" value="ECO:0007669"/>
    <property type="project" value="TreeGrafter"/>
</dbReference>
<feature type="transmembrane region" description="Helical" evidence="10">
    <location>
        <begin position="347"/>
        <end position="366"/>
    </location>
</feature>
<dbReference type="GO" id="GO:0060070">
    <property type="term" value="P:canonical Wnt signaling pathway"/>
    <property type="evidence" value="ECO:0007669"/>
    <property type="project" value="TreeGrafter"/>
</dbReference>
<evidence type="ECO:0000313" key="16">
    <source>
        <dbReference type="WBParaSite" id="TCONS_00008714.p1"/>
    </source>
</evidence>
<evidence type="ECO:0000259" key="13">
    <source>
        <dbReference type="PROSITE" id="PS50261"/>
    </source>
</evidence>
<dbReference type="GO" id="GO:0017147">
    <property type="term" value="F:Wnt-protein binding"/>
    <property type="evidence" value="ECO:0007669"/>
    <property type="project" value="TreeGrafter"/>
</dbReference>
<feature type="disulfide bond" evidence="9">
    <location>
        <begin position="69"/>
        <end position="107"/>
    </location>
</feature>
<feature type="signal peptide" evidence="11">
    <location>
        <begin position="1"/>
        <end position="17"/>
    </location>
</feature>
<comment type="caution">
    <text evidence="9">Lacks conserved residue(s) required for the propagation of feature annotation.</text>
</comment>
<dbReference type="PANTHER" id="PTHR11309:SF23">
    <property type="entry name" value="FRIZZLED-4"/>
    <property type="match status" value="1"/>
</dbReference>
<evidence type="ECO:0000256" key="5">
    <source>
        <dbReference type="ARBA" id="ARBA00022989"/>
    </source>
</evidence>
<evidence type="ECO:0000256" key="8">
    <source>
        <dbReference type="ARBA" id="ARBA00023170"/>
    </source>
</evidence>
<evidence type="ECO:0000256" key="2">
    <source>
        <dbReference type="ARBA" id="ARBA00008077"/>
    </source>
</evidence>
<dbReference type="PROSITE" id="PS50038">
    <property type="entry name" value="FZ"/>
    <property type="match status" value="1"/>
</dbReference>
<keyword evidence="6 10" id="KW-0472">Membrane</keyword>
<keyword evidence="3" id="KW-0217">Developmental protein</keyword>
<dbReference type="InterPro" id="IPR017981">
    <property type="entry name" value="GPCR_2-like_7TM"/>
</dbReference>
<keyword evidence="14" id="KW-1185">Reference proteome</keyword>
<feature type="chain" id="PRO_5005327058" evidence="11">
    <location>
        <begin position="18"/>
        <end position="562"/>
    </location>
</feature>
<dbReference type="AlphaFoldDB" id="A0A0K0DW05"/>
<feature type="transmembrane region" description="Helical" evidence="10">
    <location>
        <begin position="471"/>
        <end position="497"/>
    </location>
</feature>
<feature type="transmembrane region" description="Helical" evidence="10">
    <location>
        <begin position="221"/>
        <end position="244"/>
    </location>
</feature>
<proteinExistence type="inferred from homology"/>
<sequence length="562" mass="64689">MKFILLLLLLIFKYSYSYETPKCIPITFDYCQNVLPYKITRYPNLAGDENEKDAINSIESYNMLVDTGCSQQLKFFLCSTYFPMCTDKVPIPIGPCRIICEEVHEKCEPVLRDFSLPWPSALNCSKYSLENGYRDEVCMGDLTSKENKKDKIEDEDDKSDENIEDLTSYDNVPISNKSPFQSLKKCDPVTHVYINKTNRCVSQCYAFESITQQQIEEHARYSLAIISFISLCISVTICFISIIWKWNKMNYFNYSLFFSIIFFSLASFIKLINIQFRDSISCTTYNHVSIIVVPELHHIPCVLIAILTYYFGTTARLWSVIASFAWRRSLNINNKSEDKIEKNKFQFRTATIACTLTFPIILLILMTKSTNVDLTTGICNVSSGYSHLQNLFNSLREIIFLIFTLLPIFSGCLKEISPKTLPNTCIVSHSKPLLRNIFIVLFTVFYFIFTTFWFYYAVQLFSSSSQIHWDIIIATSTFSDAILGIFVSIFFLLSIAINRYCSSHISLNTVQKINNETTVYLPTTLPPPPPRYIVSRYGMQNNSVINDDYDNAMMSGTLRKPV</sequence>
<dbReference type="InterPro" id="IPR036790">
    <property type="entry name" value="Frizzled_dom_sf"/>
</dbReference>
<dbReference type="SMART" id="SM01330">
    <property type="entry name" value="Frizzled"/>
    <property type="match status" value="1"/>
</dbReference>
<dbReference type="SUPFAM" id="SSF63501">
    <property type="entry name" value="Frizzled cysteine-rich domain"/>
    <property type="match status" value="1"/>
</dbReference>
<evidence type="ECO:0000256" key="4">
    <source>
        <dbReference type="ARBA" id="ARBA00022692"/>
    </source>
</evidence>
<evidence type="ECO:0000256" key="6">
    <source>
        <dbReference type="ARBA" id="ARBA00023136"/>
    </source>
</evidence>
<dbReference type="Gene3D" id="1.20.1070.10">
    <property type="entry name" value="Rhodopsin 7-helix transmembrane proteins"/>
    <property type="match status" value="1"/>
</dbReference>
<keyword evidence="8" id="KW-0675">Receptor</keyword>
<evidence type="ECO:0000313" key="14">
    <source>
        <dbReference type="Proteomes" id="UP000035681"/>
    </source>
</evidence>
<evidence type="ECO:0000256" key="3">
    <source>
        <dbReference type="ARBA" id="ARBA00022473"/>
    </source>
</evidence>